<dbReference type="EMBL" id="FUEZ01000004">
    <property type="protein sequence ID" value="SPM41257.1"/>
    <property type="molecule type" value="Genomic_DNA"/>
</dbReference>
<keyword evidence="4" id="KW-0560">Oxidoreductase</keyword>
<dbReference type="PANTHER" id="PTHR46696:SF6">
    <property type="entry name" value="P450, PUTATIVE (EUROFUNG)-RELATED"/>
    <property type="match status" value="1"/>
</dbReference>
<evidence type="ECO:0000256" key="6">
    <source>
        <dbReference type="ARBA" id="ARBA00023033"/>
    </source>
</evidence>
<keyword evidence="5" id="KW-0408">Iron</keyword>
<keyword evidence="9" id="KW-1185">Reference proteome</keyword>
<reference evidence="8 9" key="1">
    <citation type="submission" date="2017-01" db="EMBL/GenBank/DDBJ databases">
        <authorList>
            <consortium name="Urmite Genomes"/>
        </authorList>
    </citation>
    <scope>NUCLEOTIDE SEQUENCE [LARGE SCALE GENOMIC DNA]</scope>
    <source>
        <strain evidence="8 9">AB215</strain>
    </source>
</reference>
<dbReference type="SUPFAM" id="SSF48264">
    <property type="entry name" value="Cytochrome P450"/>
    <property type="match status" value="1"/>
</dbReference>
<evidence type="ECO:0000313" key="8">
    <source>
        <dbReference type="EMBL" id="SPM41257.1"/>
    </source>
</evidence>
<dbReference type="Gene3D" id="1.10.630.10">
    <property type="entry name" value="Cytochrome P450"/>
    <property type="match status" value="1"/>
</dbReference>
<dbReference type="GO" id="GO:0020037">
    <property type="term" value="F:heme binding"/>
    <property type="evidence" value="ECO:0007669"/>
    <property type="project" value="InterPro"/>
</dbReference>
<protein>
    <submittedName>
        <fullName evidence="8">Cytochrome P450</fullName>
    </submittedName>
</protein>
<evidence type="ECO:0000256" key="1">
    <source>
        <dbReference type="ARBA" id="ARBA00010617"/>
    </source>
</evidence>
<name>A0A2U3PBW8_9MYCO</name>
<evidence type="ECO:0000256" key="5">
    <source>
        <dbReference type="ARBA" id="ARBA00023004"/>
    </source>
</evidence>
<sequence>VATSELRVGPLVRGPRPADRGSRWCALTGSGVEAAQEVMRSDEDAAAGYREWLAAAERAGQRVLREPHGTYVLWRRDDVLAAVRDGEVFASRQGEVMPGNPPFGPYREILLELFNPGSSLEMLKPVRGVIEECVGAIATKLDRCDGARVADIVWRAAFVMVCGLPSDIALETVGAELVGKIRQAPPGGPDVISRLAAEPLTNEEIFGLMGSVARGLRFASFPMKVGLAVLARRPMLQQQLRENPRWQSSFIEELLRLEGGAKTVSRITTRSVTIGGTTIPAGSPVELCVGLIHRDESDDLSGHDMKLDGAHRHWSFGGGPYRCPASHLARDLLGAFFEVWLAEVPFFWFDWKGGDVPKAWHPRPYDPSSGAIFDDWIPNCVPLRW</sequence>
<evidence type="ECO:0000313" key="9">
    <source>
        <dbReference type="Proteomes" id="UP000240424"/>
    </source>
</evidence>
<dbReference type="GO" id="GO:0016705">
    <property type="term" value="F:oxidoreductase activity, acting on paired donors, with incorporation or reduction of molecular oxygen"/>
    <property type="evidence" value="ECO:0007669"/>
    <property type="project" value="InterPro"/>
</dbReference>
<keyword evidence="6" id="KW-0503">Monooxygenase</keyword>
<proteinExistence type="inferred from homology"/>
<dbReference type="InterPro" id="IPR036396">
    <property type="entry name" value="Cyt_P450_sf"/>
</dbReference>
<organism evidence="8 9">
    <name type="scientific">Mycobacterium numidiamassiliense</name>
    <dbReference type="NCBI Taxonomy" id="1841861"/>
    <lineage>
        <taxon>Bacteria</taxon>
        <taxon>Bacillati</taxon>
        <taxon>Actinomycetota</taxon>
        <taxon>Actinomycetes</taxon>
        <taxon>Mycobacteriales</taxon>
        <taxon>Mycobacteriaceae</taxon>
        <taxon>Mycobacterium</taxon>
    </lineage>
</organism>
<evidence type="ECO:0000256" key="2">
    <source>
        <dbReference type="ARBA" id="ARBA00022617"/>
    </source>
</evidence>
<feature type="region of interest" description="Disordered" evidence="7">
    <location>
        <begin position="1"/>
        <end position="20"/>
    </location>
</feature>
<feature type="non-terminal residue" evidence="8">
    <location>
        <position position="1"/>
    </location>
</feature>
<evidence type="ECO:0000256" key="4">
    <source>
        <dbReference type="ARBA" id="ARBA00023002"/>
    </source>
</evidence>
<dbReference type="InterPro" id="IPR002397">
    <property type="entry name" value="Cyt_P450_B"/>
</dbReference>
<keyword evidence="3" id="KW-0479">Metal-binding</keyword>
<dbReference type="AlphaFoldDB" id="A0A2U3PBW8"/>
<dbReference type="GO" id="GO:0004497">
    <property type="term" value="F:monooxygenase activity"/>
    <property type="evidence" value="ECO:0007669"/>
    <property type="project" value="UniProtKB-KW"/>
</dbReference>
<dbReference type="PANTHER" id="PTHR46696">
    <property type="entry name" value="P450, PUTATIVE (EUROFUNG)-RELATED"/>
    <property type="match status" value="1"/>
</dbReference>
<dbReference type="GO" id="GO:0005506">
    <property type="term" value="F:iron ion binding"/>
    <property type="evidence" value="ECO:0007669"/>
    <property type="project" value="InterPro"/>
</dbReference>
<accession>A0A2U3PBW8</accession>
<dbReference type="Pfam" id="PF00067">
    <property type="entry name" value="p450"/>
    <property type="match status" value="1"/>
</dbReference>
<keyword evidence="2" id="KW-0349">Heme</keyword>
<dbReference type="PRINTS" id="PR00359">
    <property type="entry name" value="BP450"/>
</dbReference>
<dbReference type="InterPro" id="IPR001128">
    <property type="entry name" value="Cyt_P450"/>
</dbReference>
<evidence type="ECO:0000256" key="7">
    <source>
        <dbReference type="SAM" id="MobiDB-lite"/>
    </source>
</evidence>
<gene>
    <name evidence="8" type="ORF">MNAB215_3462</name>
</gene>
<evidence type="ECO:0000256" key="3">
    <source>
        <dbReference type="ARBA" id="ARBA00022723"/>
    </source>
</evidence>
<dbReference type="Proteomes" id="UP000240424">
    <property type="component" value="Unassembled WGS sequence"/>
</dbReference>
<comment type="similarity">
    <text evidence="1">Belongs to the cytochrome P450 family.</text>
</comment>
<dbReference type="STRING" id="1841861.GCA_900157365_01781"/>